<dbReference type="Proteomes" id="UP000261905">
    <property type="component" value="Unassembled WGS sequence"/>
</dbReference>
<evidence type="ECO:0000313" key="3">
    <source>
        <dbReference type="EMBL" id="REK77568.1"/>
    </source>
</evidence>
<dbReference type="PROSITE" id="PS00552">
    <property type="entry name" value="HTH_MERR_1"/>
    <property type="match status" value="1"/>
</dbReference>
<dbReference type="InterPro" id="IPR047057">
    <property type="entry name" value="MerR_fam"/>
</dbReference>
<evidence type="ECO:0000256" key="1">
    <source>
        <dbReference type="ARBA" id="ARBA00023125"/>
    </source>
</evidence>
<dbReference type="AlphaFoldDB" id="A0A371PN16"/>
<protein>
    <submittedName>
        <fullName evidence="3">MerR family transcriptional regulator</fullName>
    </submittedName>
</protein>
<evidence type="ECO:0000313" key="4">
    <source>
        <dbReference type="Proteomes" id="UP000261905"/>
    </source>
</evidence>
<dbReference type="RefSeq" id="WP_116045260.1">
    <property type="nucleotide sequence ID" value="NZ_QUBQ01000001.1"/>
</dbReference>
<feature type="domain" description="HTH merR-type" evidence="2">
    <location>
        <begin position="2"/>
        <end position="70"/>
    </location>
</feature>
<dbReference type="SUPFAM" id="SSF46955">
    <property type="entry name" value="Putative DNA-binding domain"/>
    <property type="match status" value="1"/>
</dbReference>
<proteinExistence type="predicted"/>
<dbReference type="PANTHER" id="PTHR30204">
    <property type="entry name" value="REDOX-CYCLING DRUG-SENSING TRANSCRIPTIONAL ACTIVATOR SOXR"/>
    <property type="match status" value="1"/>
</dbReference>
<dbReference type="PANTHER" id="PTHR30204:SF83">
    <property type="entry name" value="TRANSCRIPTIONAL REGULATOR, MERR FAMILY"/>
    <property type="match status" value="1"/>
</dbReference>
<organism evidence="3 4">
    <name type="scientific">Paenibacillus paeoniae</name>
    <dbReference type="NCBI Taxonomy" id="2292705"/>
    <lineage>
        <taxon>Bacteria</taxon>
        <taxon>Bacillati</taxon>
        <taxon>Bacillota</taxon>
        <taxon>Bacilli</taxon>
        <taxon>Bacillales</taxon>
        <taxon>Paenibacillaceae</taxon>
        <taxon>Paenibacillus</taxon>
    </lineage>
</organism>
<dbReference type="GO" id="GO:0003677">
    <property type="term" value="F:DNA binding"/>
    <property type="evidence" value="ECO:0007669"/>
    <property type="project" value="UniProtKB-KW"/>
</dbReference>
<dbReference type="PROSITE" id="PS50937">
    <property type="entry name" value="HTH_MERR_2"/>
    <property type="match status" value="1"/>
</dbReference>
<dbReference type="Pfam" id="PF13411">
    <property type="entry name" value="MerR_1"/>
    <property type="match status" value="1"/>
</dbReference>
<evidence type="ECO:0000259" key="2">
    <source>
        <dbReference type="PROSITE" id="PS50937"/>
    </source>
</evidence>
<dbReference type="GO" id="GO:0003700">
    <property type="term" value="F:DNA-binding transcription factor activity"/>
    <property type="evidence" value="ECO:0007669"/>
    <property type="project" value="InterPro"/>
</dbReference>
<gene>
    <name evidence="3" type="ORF">DX130_11405</name>
</gene>
<keyword evidence="4" id="KW-1185">Reference proteome</keyword>
<dbReference type="InterPro" id="IPR009061">
    <property type="entry name" value="DNA-bd_dom_put_sf"/>
</dbReference>
<reference evidence="3 4" key="1">
    <citation type="submission" date="2018-08" db="EMBL/GenBank/DDBJ databases">
        <title>Paenibacillus sp. M4BSY-1, whole genome shotgun sequence.</title>
        <authorList>
            <person name="Tuo L."/>
        </authorList>
    </citation>
    <scope>NUCLEOTIDE SEQUENCE [LARGE SCALE GENOMIC DNA]</scope>
    <source>
        <strain evidence="3 4">M4BSY-1</strain>
    </source>
</reference>
<keyword evidence="1" id="KW-0238">DNA-binding</keyword>
<dbReference type="Gene3D" id="1.10.1660.10">
    <property type="match status" value="1"/>
</dbReference>
<sequence>MNYTISQAAQKTNLSIHTIRYYDKEGLLPFVYRENGTRVFHEQDIDWLDLLCCLKNTGMPIKDIRTLIQHCMDNDAVLEKGVAILVRHRHNVEAQLKEMQRSLDTIDYKIKHLPQMFREKFSSEASESHNE</sequence>
<accession>A0A371PN16</accession>
<dbReference type="OrthoDB" id="9811174at2"/>
<comment type="caution">
    <text evidence="3">The sequence shown here is derived from an EMBL/GenBank/DDBJ whole genome shotgun (WGS) entry which is preliminary data.</text>
</comment>
<dbReference type="CDD" id="cd01109">
    <property type="entry name" value="HTH_YyaN"/>
    <property type="match status" value="1"/>
</dbReference>
<dbReference type="InterPro" id="IPR000551">
    <property type="entry name" value="MerR-type_HTH_dom"/>
</dbReference>
<dbReference type="EMBL" id="QUBQ01000001">
    <property type="protein sequence ID" value="REK77568.1"/>
    <property type="molecule type" value="Genomic_DNA"/>
</dbReference>
<dbReference type="SMART" id="SM00422">
    <property type="entry name" value="HTH_MERR"/>
    <property type="match status" value="1"/>
</dbReference>
<name>A0A371PN16_9BACL</name>